<dbReference type="AlphaFoldDB" id="A0A498NIL9"/>
<organism evidence="4 5">
    <name type="scientific">Labeo rohita</name>
    <name type="common">Indian major carp</name>
    <name type="synonym">Cyprinus rohita</name>
    <dbReference type="NCBI Taxonomy" id="84645"/>
    <lineage>
        <taxon>Eukaryota</taxon>
        <taxon>Metazoa</taxon>
        <taxon>Chordata</taxon>
        <taxon>Craniata</taxon>
        <taxon>Vertebrata</taxon>
        <taxon>Euteleostomi</taxon>
        <taxon>Actinopterygii</taxon>
        <taxon>Neopterygii</taxon>
        <taxon>Teleostei</taxon>
        <taxon>Ostariophysi</taxon>
        <taxon>Cypriniformes</taxon>
        <taxon>Cyprinidae</taxon>
        <taxon>Labeoninae</taxon>
        <taxon>Labeonini</taxon>
        <taxon>Labeo</taxon>
    </lineage>
</organism>
<dbReference type="SUPFAM" id="SSF111347">
    <property type="entry name" value="Rap/Ran-GAP"/>
    <property type="match status" value="1"/>
</dbReference>
<dbReference type="PANTHER" id="PTHR15711:SF1">
    <property type="entry name" value="RAP1 GTPASE-ACTIVATING PROTEIN 1-LIKE"/>
    <property type="match status" value="1"/>
</dbReference>
<evidence type="ECO:0000259" key="3">
    <source>
        <dbReference type="PROSITE" id="PS50085"/>
    </source>
</evidence>
<evidence type="ECO:0000313" key="5">
    <source>
        <dbReference type="Proteomes" id="UP000290572"/>
    </source>
</evidence>
<keyword evidence="1" id="KW-0343">GTPase activation</keyword>
<dbReference type="GO" id="GO:0005737">
    <property type="term" value="C:cytoplasm"/>
    <property type="evidence" value="ECO:0007669"/>
    <property type="project" value="TreeGrafter"/>
</dbReference>
<gene>
    <name evidence="4" type="ORF">ROHU_016795</name>
</gene>
<dbReference type="PROSITE" id="PS50085">
    <property type="entry name" value="RAPGAP"/>
    <property type="match status" value="1"/>
</dbReference>
<dbReference type="Pfam" id="PF02145">
    <property type="entry name" value="Rap_GAP"/>
    <property type="match status" value="1"/>
</dbReference>
<name>A0A498NIL9_LABRO</name>
<dbReference type="InterPro" id="IPR035974">
    <property type="entry name" value="Rap/Ran-GAP_sf"/>
</dbReference>
<dbReference type="InterPro" id="IPR050989">
    <property type="entry name" value="Rap1_Ran_GAP"/>
</dbReference>
<protein>
    <submittedName>
        <fullName evidence="4">Rap1 GTPase-activating 2-like protein</fullName>
    </submittedName>
</protein>
<sequence>MEGRNEKLFSRKRSFTFGAYGGIDKFITGNESSCAECVGHSILDILDSPSSEAKPLTSAPSSQKVSELFAIIEKLQGSRLDEQRSVELAKAPEIIMAFDEHRVSQNFKFGVLYQRDGQLTEEDILSNKEESEEFLEFLSILGQTVKLQGFTGFRGGLDVSHGQTGNEAVFTSFHGREIMFHVATKLPFTEGDTQQLQRKRHIGNDIVALVYQEGNTPFISDVIRSHFLHCFIAVRRIKRENEGEGGDGGSFQVSVTAREDVPPFGPPLPTPPIFTEGSVLREFLLTKLINAEISCYKAEKFSRLELRTRSSLLEALRSELSSRSQCMLGEPSQPSIPLTEGGRSVPEGGGGFIENFKVDNLKPK</sequence>
<comment type="caution">
    <text evidence="4">The sequence shown here is derived from an EMBL/GenBank/DDBJ whole genome shotgun (WGS) entry which is preliminary data.</text>
</comment>
<dbReference type="Gene3D" id="3.40.50.11210">
    <property type="entry name" value="Rap/Ran-GAP"/>
    <property type="match status" value="1"/>
</dbReference>
<feature type="region of interest" description="Disordered" evidence="2">
    <location>
        <begin position="324"/>
        <end position="351"/>
    </location>
</feature>
<feature type="domain" description="Rap-GAP" evidence="3">
    <location>
        <begin position="95"/>
        <end position="316"/>
    </location>
</feature>
<accession>A0A498NIL9</accession>
<dbReference type="PROSITE" id="PS50877">
    <property type="entry name" value="GOLOCO"/>
    <property type="match status" value="1"/>
</dbReference>
<dbReference type="GO" id="GO:0005096">
    <property type="term" value="F:GTPase activator activity"/>
    <property type="evidence" value="ECO:0007669"/>
    <property type="project" value="UniProtKB-KW"/>
</dbReference>
<dbReference type="PANTHER" id="PTHR15711">
    <property type="entry name" value="RAP GTPASE-ACTIVATING PROTEIN"/>
    <property type="match status" value="1"/>
</dbReference>
<dbReference type="EMBL" id="QBIY01011444">
    <property type="protein sequence ID" value="RXN31678.1"/>
    <property type="molecule type" value="Genomic_DNA"/>
</dbReference>
<dbReference type="InterPro" id="IPR000331">
    <property type="entry name" value="Rap/Ran_GAP_dom"/>
</dbReference>
<dbReference type="GO" id="GO:0051056">
    <property type="term" value="P:regulation of small GTPase mediated signal transduction"/>
    <property type="evidence" value="ECO:0007669"/>
    <property type="project" value="InterPro"/>
</dbReference>
<dbReference type="Proteomes" id="UP000290572">
    <property type="component" value="Unassembled WGS sequence"/>
</dbReference>
<dbReference type="InterPro" id="IPR003109">
    <property type="entry name" value="GoLoco_motif"/>
</dbReference>
<evidence type="ECO:0000256" key="2">
    <source>
        <dbReference type="SAM" id="MobiDB-lite"/>
    </source>
</evidence>
<evidence type="ECO:0000313" key="4">
    <source>
        <dbReference type="EMBL" id="RXN31678.1"/>
    </source>
</evidence>
<dbReference type="STRING" id="84645.A0A498NIL9"/>
<reference evidence="4 5" key="1">
    <citation type="submission" date="2018-03" db="EMBL/GenBank/DDBJ databases">
        <title>Draft genome sequence of Rohu Carp (Labeo rohita).</title>
        <authorList>
            <person name="Das P."/>
            <person name="Kushwaha B."/>
            <person name="Joshi C.G."/>
            <person name="Kumar D."/>
            <person name="Nagpure N.S."/>
            <person name="Sahoo L."/>
            <person name="Das S.P."/>
            <person name="Bit A."/>
            <person name="Patnaik S."/>
            <person name="Meher P.K."/>
            <person name="Jayasankar P."/>
            <person name="Koringa P.G."/>
            <person name="Patel N.V."/>
            <person name="Hinsu A.T."/>
            <person name="Kumar R."/>
            <person name="Pandey M."/>
            <person name="Agarwal S."/>
            <person name="Srivastava S."/>
            <person name="Singh M."/>
            <person name="Iquebal M.A."/>
            <person name="Jaiswal S."/>
            <person name="Angadi U.B."/>
            <person name="Kumar N."/>
            <person name="Raza M."/>
            <person name="Shah T.M."/>
            <person name="Rai A."/>
            <person name="Jena J.K."/>
        </authorList>
    </citation>
    <scope>NUCLEOTIDE SEQUENCE [LARGE SCALE GENOMIC DNA]</scope>
    <source>
        <strain evidence="4">DASCIFA01</strain>
        <tissue evidence="4">Testis</tissue>
    </source>
</reference>
<evidence type="ECO:0000256" key="1">
    <source>
        <dbReference type="ARBA" id="ARBA00022468"/>
    </source>
</evidence>
<keyword evidence="5" id="KW-1185">Reference proteome</keyword>
<proteinExistence type="predicted"/>